<evidence type="ECO:0000256" key="3">
    <source>
        <dbReference type="ARBA" id="ARBA00022801"/>
    </source>
</evidence>
<reference evidence="6 7" key="1">
    <citation type="submission" date="2019-09" db="EMBL/GenBank/DDBJ databases">
        <title>Genome Sequences of Streptomyces kaniharaensis ATCC 21070.</title>
        <authorList>
            <person name="Zhu W."/>
            <person name="De Crecy-Lagard V."/>
            <person name="Richards N.G."/>
        </authorList>
    </citation>
    <scope>NUCLEOTIDE SEQUENCE [LARGE SCALE GENOMIC DNA]</scope>
    <source>
        <strain evidence="6 7">SF-557</strain>
    </source>
</reference>
<keyword evidence="2 5" id="KW-0732">Signal</keyword>
<evidence type="ECO:0000313" key="7">
    <source>
        <dbReference type="Proteomes" id="UP000450000"/>
    </source>
</evidence>
<evidence type="ECO:0000313" key="6">
    <source>
        <dbReference type="EMBL" id="MQS12047.1"/>
    </source>
</evidence>
<feature type="compositionally biased region" description="Basic and acidic residues" evidence="4">
    <location>
        <begin position="479"/>
        <end position="488"/>
    </location>
</feature>
<dbReference type="SUPFAM" id="SSF53474">
    <property type="entry name" value="alpha/beta-Hydrolases"/>
    <property type="match status" value="1"/>
</dbReference>
<protein>
    <submittedName>
        <fullName evidence="6">Aminopeptidase</fullName>
    </submittedName>
</protein>
<dbReference type="EMBL" id="WBOF01000001">
    <property type="protein sequence ID" value="MQS12047.1"/>
    <property type="molecule type" value="Genomic_DNA"/>
</dbReference>
<dbReference type="RefSeq" id="WP_153460525.1">
    <property type="nucleotide sequence ID" value="NZ_WBOF01000001.1"/>
</dbReference>
<keyword evidence="1" id="KW-0645">Protease</keyword>
<dbReference type="AlphaFoldDB" id="A0A6N7KNX8"/>
<dbReference type="PANTHER" id="PTHR11010">
    <property type="entry name" value="PROTEASE S28 PRO-X CARBOXYPEPTIDASE-RELATED"/>
    <property type="match status" value="1"/>
</dbReference>
<dbReference type="Proteomes" id="UP000450000">
    <property type="component" value="Unassembled WGS sequence"/>
</dbReference>
<keyword evidence="3" id="KW-0378">Hydrolase</keyword>
<feature type="chain" id="PRO_5026758277" evidence="5">
    <location>
        <begin position="30"/>
        <end position="488"/>
    </location>
</feature>
<feature type="region of interest" description="Disordered" evidence="4">
    <location>
        <begin position="466"/>
        <end position="488"/>
    </location>
</feature>
<dbReference type="GO" id="GO:0008239">
    <property type="term" value="F:dipeptidyl-peptidase activity"/>
    <property type="evidence" value="ECO:0007669"/>
    <property type="project" value="TreeGrafter"/>
</dbReference>
<dbReference type="InterPro" id="IPR008761">
    <property type="entry name" value="Peptidase_S37"/>
</dbReference>
<name>A0A6N7KNX8_9ACTN</name>
<keyword evidence="6" id="KW-0031">Aminopeptidase</keyword>
<keyword evidence="7" id="KW-1185">Reference proteome</keyword>
<organism evidence="6 7">
    <name type="scientific">Streptomyces kaniharaensis</name>
    <dbReference type="NCBI Taxonomy" id="212423"/>
    <lineage>
        <taxon>Bacteria</taxon>
        <taxon>Bacillati</taxon>
        <taxon>Actinomycetota</taxon>
        <taxon>Actinomycetes</taxon>
        <taxon>Kitasatosporales</taxon>
        <taxon>Streptomycetaceae</taxon>
        <taxon>Streptomyces</taxon>
    </lineage>
</organism>
<evidence type="ECO:0000256" key="4">
    <source>
        <dbReference type="SAM" id="MobiDB-lite"/>
    </source>
</evidence>
<dbReference type="Pfam" id="PF05576">
    <property type="entry name" value="Peptidase_S37"/>
    <property type="match status" value="1"/>
</dbReference>
<gene>
    <name evidence="6" type="ORF">F7Q99_06990</name>
</gene>
<dbReference type="InterPro" id="IPR029058">
    <property type="entry name" value="AB_hydrolase_fold"/>
</dbReference>
<proteinExistence type="predicted"/>
<sequence>MTTTLRRLLVSALLIPLLAVGGLASPAFAEGRDHVAQSDVAADPNADIKARLAAIPGMTVTEEKPTTTGHRYFLLTYTQPIDHFHPWLGTFQQRFSVLHRGYDRPTVFYTNGYTLGTNPSRTEPTRLVDGNQVSIEYRFFTPSRPDPADWTKAGIRQAAADSHRLVTALKKIYQREWLSTGASKGGMSSTYYRRFYPDDVAGTIAYVAPNNTDVSDDAPYTEFFQNVGTPECRAALNAVQRELLVRRDRLEPRFEADNKTAGSTFNVLRTADRAYEGSVLDVVWGFWQYSMASDCAKVPVAATATDDELYKWFDAQEGVTTASDQALAKYTAYYYQAATELGAPYFDVSYLKDLLHYDYKELYAPRAYVPKEIPTAFNPYAMRDIDRWVKRSAERIMFVYGGNDPWGAKPFELGWGSEDSYVYTVPGGNHGSNIGKLPAAESAEATAKVLEWAGLADQATARSLVGTQQIPPFGPLDEEGQKLERHPL</sequence>
<dbReference type="GO" id="GO:0006508">
    <property type="term" value="P:proteolysis"/>
    <property type="evidence" value="ECO:0007669"/>
    <property type="project" value="UniProtKB-KW"/>
</dbReference>
<accession>A0A6N7KNX8</accession>
<comment type="caution">
    <text evidence="6">The sequence shown here is derived from an EMBL/GenBank/DDBJ whole genome shotgun (WGS) entry which is preliminary data.</text>
</comment>
<dbReference type="Gene3D" id="3.40.50.1820">
    <property type="entry name" value="alpha/beta hydrolase"/>
    <property type="match status" value="2"/>
</dbReference>
<dbReference type="OrthoDB" id="3979391at2"/>
<dbReference type="PANTHER" id="PTHR11010:SF38">
    <property type="entry name" value="LYSOSOMAL PRO-X CARBOXYPEPTIDASE"/>
    <property type="match status" value="1"/>
</dbReference>
<evidence type="ECO:0000256" key="1">
    <source>
        <dbReference type="ARBA" id="ARBA00022670"/>
    </source>
</evidence>
<dbReference type="GO" id="GO:0004177">
    <property type="term" value="F:aminopeptidase activity"/>
    <property type="evidence" value="ECO:0007669"/>
    <property type="project" value="UniProtKB-KW"/>
</dbReference>
<evidence type="ECO:0000256" key="5">
    <source>
        <dbReference type="SAM" id="SignalP"/>
    </source>
</evidence>
<evidence type="ECO:0000256" key="2">
    <source>
        <dbReference type="ARBA" id="ARBA00022729"/>
    </source>
</evidence>
<feature type="signal peptide" evidence="5">
    <location>
        <begin position="1"/>
        <end position="29"/>
    </location>
</feature>